<organism evidence="2 3">
    <name type="scientific">Iamia majanohamensis</name>
    <dbReference type="NCBI Taxonomy" id="467976"/>
    <lineage>
        <taxon>Bacteria</taxon>
        <taxon>Bacillati</taxon>
        <taxon>Actinomycetota</taxon>
        <taxon>Acidimicrobiia</taxon>
        <taxon>Acidimicrobiales</taxon>
        <taxon>Iamiaceae</taxon>
        <taxon>Iamia</taxon>
    </lineage>
</organism>
<keyword evidence="1" id="KW-0812">Transmembrane</keyword>
<name>A0AAE9Y5L8_9ACTN</name>
<keyword evidence="1" id="KW-0472">Membrane</keyword>
<dbReference type="EMBL" id="CP116942">
    <property type="protein sequence ID" value="WCO67220.1"/>
    <property type="molecule type" value="Genomic_DNA"/>
</dbReference>
<reference evidence="2" key="1">
    <citation type="submission" date="2023-01" db="EMBL/GenBank/DDBJ databases">
        <title>The diversity of Class Acidimicrobiia in South China Sea sediment environments and the proposal of Iamia marina sp. nov., a novel species of the genus Iamia.</title>
        <authorList>
            <person name="He Y."/>
            <person name="Tian X."/>
        </authorList>
    </citation>
    <scope>NUCLEOTIDE SEQUENCE</scope>
    <source>
        <strain evidence="2">DSM 19957</strain>
    </source>
</reference>
<feature type="transmembrane region" description="Helical" evidence="1">
    <location>
        <begin position="65"/>
        <end position="87"/>
    </location>
</feature>
<keyword evidence="3" id="KW-1185">Reference proteome</keyword>
<sequence length="169" mass="16945">MNAFLWVGLGCTAVLLVALVLDGLDDAFDALDLGPSWLSLPVLAAFGGAFGWVTGALVGALGPVAVVIGLVAGLVFGAATVRFSAFFSDMPTDHTETEADMLGSLGRVVEAPQAGRYGAALLSRPSGPVKVACTSEVTLAVGTPVVVVDVTSSTLVAVEPFDADAALGP</sequence>
<evidence type="ECO:0000313" key="2">
    <source>
        <dbReference type="EMBL" id="WCO67220.1"/>
    </source>
</evidence>
<dbReference type="KEGG" id="ima:PO878_00600"/>
<evidence type="ECO:0000256" key="1">
    <source>
        <dbReference type="SAM" id="Phobius"/>
    </source>
</evidence>
<evidence type="ECO:0000313" key="3">
    <source>
        <dbReference type="Proteomes" id="UP001216390"/>
    </source>
</evidence>
<evidence type="ECO:0008006" key="4">
    <source>
        <dbReference type="Google" id="ProtNLM"/>
    </source>
</evidence>
<dbReference type="RefSeq" id="WP_272736742.1">
    <property type="nucleotide sequence ID" value="NZ_CP116942.1"/>
</dbReference>
<protein>
    <recommendedName>
        <fullName evidence="4">NfeD-like C-terminal domain-containing protein</fullName>
    </recommendedName>
</protein>
<keyword evidence="1" id="KW-1133">Transmembrane helix</keyword>
<proteinExistence type="predicted"/>
<feature type="transmembrane region" description="Helical" evidence="1">
    <location>
        <begin position="37"/>
        <end position="58"/>
    </location>
</feature>
<dbReference type="AlphaFoldDB" id="A0AAE9Y5L8"/>
<dbReference type="Proteomes" id="UP001216390">
    <property type="component" value="Chromosome"/>
</dbReference>
<gene>
    <name evidence="2" type="ORF">PO878_00600</name>
</gene>
<accession>A0AAE9Y5L8</accession>